<gene>
    <name evidence="2" type="ORF">CDQ84_09820</name>
</gene>
<comment type="caution">
    <text evidence="2">The sequence shown here is derived from an EMBL/GenBank/DDBJ whole genome shotgun (WGS) entry which is preliminary data.</text>
</comment>
<evidence type="ECO:0000256" key="1">
    <source>
        <dbReference type="SAM" id="Phobius"/>
    </source>
</evidence>
<dbReference type="AlphaFoldDB" id="A0A2K2FE96"/>
<keyword evidence="1" id="KW-0812">Transmembrane</keyword>
<evidence type="ECO:0000313" key="2">
    <source>
        <dbReference type="EMBL" id="PNT99029.1"/>
    </source>
</evidence>
<dbReference type="Proteomes" id="UP000236151">
    <property type="component" value="Unassembled WGS sequence"/>
</dbReference>
<dbReference type="EMBL" id="NIOJ01000022">
    <property type="protein sequence ID" value="PNT99029.1"/>
    <property type="molecule type" value="Genomic_DNA"/>
</dbReference>
<protein>
    <submittedName>
        <fullName evidence="2">Uncharacterized protein</fullName>
    </submittedName>
</protein>
<proteinExistence type="predicted"/>
<keyword evidence="1" id="KW-0472">Membrane</keyword>
<feature type="transmembrane region" description="Helical" evidence="1">
    <location>
        <begin position="22"/>
        <end position="43"/>
    </location>
</feature>
<name>A0A2K2FE96_9CLOT</name>
<accession>A0A2K2FE96</accession>
<keyword evidence="3" id="KW-1185">Reference proteome</keyword>
<evidence type="ECO:0000313" key="3">
    <source>
        <dbReference type="Proteomes" id="UP000236151"/>
    </source>
</evidence>
<reference evidence="2 3" key="1">
    <citation type="submission" date="2017-06" db="EMBL/GenBank/DDBJ databases">
        <title>Investigating the central metabolism of Clostridium thermosuccinogenes.</title>
        <authorList>
            <person name="Koendjbiharie J.G."/>
            <person name="van Kranenburg R."/>
        </authorList>
    </citation>
    <scope>NUCLEOTIDE SEQUENCE [LARGE SCALE GENOMIC DNA]</scope>
    <source>
        <strain evidence="2 3">DSM 5806</strain>
    </source>
</reference>
<sequence>MELEGYQNLEVMHGSNIISRQFSYIVVLQFISACFQILLGRLIKQGFRDKIPKALIPVERYGSKLIYGC</sequence>
<keyword evidence="1" id="KW-1133">Transmembrane helix</keyword>
<dbReference type="KEGG" id="cthd:CDO33_19515"/>
<organism evidence="2 3">
    <name type="scientific">Clostridium thermosuccinogenes</name>
    <dbReference type="NCBI Taxonomy" id="84032"/>
    <lineage>
        <taxon>Bacteria</taxon>
        <taxon>Bacillati</taxon>
        <taxon>Bacillota</taxon>
        <taxon>Clostridia</taxon>
        <taxon>Eubacteriales</taxon>
        <taxon>Clostridiaceae</taxon>
        <taxon>Clostridium</taxon>
    </lineage>
</organism>